<accession>A0A8H4N841</accession>
<dbReference type="Proteomes" id="UP000572817">
    <property type="component" value="Unassembled WGS sequence"/>
</dbReference>
<dbReference type="GO" id="GO:0046872">
    <property type="term" value="F:metal ion binding"/>
    <property type="evidence" value="ECO:0007669"/>
    <property type="project" value="UniProtKB-KW"/>
</dbReference>
<keyword evidence="4" id="KW-0479">Metal-binding</keyword>
<evidence type="ECO:0000256" key="2">
    <source>
        <dbReference type="ARBA" id="ARBA00010617"/>
    </source>
</evidence>
<keyword evidence="6" id="KW-0408">Iron</keyword>
<reference evidence="9" key="1">
    <citation type="submission" date="2020-04" db="EMBL/GenBank/DDBJ databases">
        <title>Genome Assembly and Annotation of Botryosphaeria dothidea sdau 11-99, a Latent Pathogen of Apple Fruit Ring Rot in China.</title>
        <authorList>
            <person name="Yu C."/>
            <person name="Diao Y."/>
            <person name="Lu Q."/>
            <person name="Zhao J."/>
            <person name="Cui S."/>
            <person name="Peng C."/>
            <person name="He B."/>
            <person name="Liu H."/>
        </authorList>
    </citation>
    <scope>NUCLEOTIDE SEQUENCE [LARGE SCALE GENOMIC DNA]</scope>
    <source>
        <strain evidence="9">Sdau11-99</strain>
    </source>
</reference>
<evidence type="ECO:0000256" key="3">
    <source>
        <dbReference type="ARBA" id="ARBA00022617"/>
    </source>
</evidence>
<comment type="caution">
    <text evidence="9">The sequence shown here is derived from an EMBL/GenBank/DDBJ whole genome shotgun (WGS) entry which is preliminary data.</text>
</comment>
<sequence length="198" mass="22168">MNSSRKPATSQLNPPKAILNLDCSFQDFFYSYPDLEAWQIVRNNIFQDMIQTNLASAVGPVTPTLSHVMAQVVNEILPTSKGAYAPPREPSTPPPKPTKRAEWTQAKHPTAKIFTGEPLCSNKGRLDLSAQFTTDAFLAVRALRSWPSFVRPFLPRMRAVRAQLAKGWRLIEPGEAVRRRERAMCLLPGNRCPNPGTR</sequence>
<evidence type="ECO:0000313" key="9">
    <source>
        <dbReference type="EMBL" id="KAF4309356.1"/>
    </source>
</evidence>
<evidence type="ECO:0000256" key="1">
    <source>
        <dbReference type="ARBA" id="ARBA00001971"/>
    </source>
</evidence>
<keyword evidence="3" id="KW-0349">Heme</keyword>
<organism evidence="9 10">
    <name type="scientific">Botryosphaeria dothidea</name>
    <dbReference type="NCBI Taxonomy" id="55169"/>
    <lineage>
        <taxon>Eukaryota</taxon>
        <taxon>Fungi</taxon>
        <taxon>Dikarya</taxon>
        <taxon>Ascomycota</taxon>
        <taxon>Pezizomycotina</taxon>
        <taxon>Dothideomycetes</taxon>
        <taxon>Dothideomycetes incertae sedis</taxon>
        <taxon>Botryosphaeriales</taxon>
        <taxon>Botryosphaeriaceae</taxon>
        <taxon>Botryosphaeria</taxon>
    </lineage>
</organism>
<evidence type="ECO:0000256" key="6">
    <source>
        <dbReference type="ARBA" id="ARBA00023004"/>
    </source>
</evidence>
<dbReference type="AlphaFoldDB" id="A0A8H4N841"/>
<feature type="region of interest" description="Disordered" evidence="8">
    <location>
        <begin position="80"/>
        <end position="100"/>
    </location>
</feature>
<feature type="compositionally biased region" description="Pro residues" evidence="8">
    <location>
        <begin position="87"/>
        <end position="96"/>
    </location>
</feature>
<evidence type="ECO:0000256" key="4">
    <source>
        <dbReference type="ARBA" id="ARBA00022723"/>
    </source>
</evidence>
<keyword evidence="10" id="KW-1185">Reference proteome</keyword>
<evidence type="ECO:0000256" key="8">
    <source>
        <dbReference type="SAM" id="MobiDB-lite"/>
    </source>
</evidence>
<gene>
    <name evidence="9" type="ORF">GTA08_BOTSDO02056</name>
</gene>
<comment type="similarity">
    <text evidence="2">Belongs to the cytochrome P450 family.</text>
</comment>
<name>A0A8H4N841_9PEZI</name>
<evidence type="ECO:0000256" key="5">
    <source>
        <dbReference type="ARBA" id="ARBA00023002"/>
    </source>
</evidence>
<keyword evidence="5" id="KW-0560">Oxidoreductase</keyword>
<dbReference type="GO" id="GO:0004497">
    <property type="term" value="F:monooxygenase activity"/>
    <property type="evidence" value="ECO:0007669"/>
    <property type="project" value="UniProtKB-KW"/>
</dbReference>
<comment type="cofactor">
    <cofactor evidence="1">
        <name>heme</name>
        <dbReference type="ChEBI" id="CHEBI:30413"/>
    </cofactor>
</comment>
<evidence type="ECO:0000256" key="7">
    <source>
        <dbReference type="ARBA" id="ARBA00023033"/>
    </source>
</evidence>
<keyword evidence="7" id="KW-0503">Monooxygenase</keyword>
<dbReference type="PANTHER" id="PTHR46206:SF2">
    <property type="entry name" value="CYTOCHROME P450 MONOOXYGENASE AUSG-RELATED"/>
    <property type="match status" value="1"/>
</dbReference>
<dbReference type="PANTHER" id="PTHR46206">
    <property type="entry name" value="CYTOCHROME P450"/>
    <property type="match status" value="1"/>
</dbReference>
<evidence type="ECO:0000313" key="10">
    <source>
        <dbReference type="Proteomes" id="UP000572817"/>
    </source>
</evidence>
<protein>
    <submittedName>
        <fullName evidence="9">Uncharacterized protein</fullName>
    </submittedName>
</protein>
<proteinExistence type="inferred from homology"/>
<dbReference type="EMBL" id="WWBZ02000016">
    <property type="protein sequence ID" value="KAF4309356.1"/>
    <property type="molecule type" value="Genomic_DNA"/>
</dbReference>